<keyword evidence="3" id="KW-1185">Reference proteome</keyword>
<feature type="compositionally biased region" description="Low complexity" evidence="1">
    <location>
        <begin position="186"/>
        <end position="198"/>
    </location>
</feature>
<gene>
    <name evidence="2" type="ORF">AB0H72_23745</name>
</gene>
<comment type="caution">
    <text evidence="2">The sequence shown here is derived from an EMBL/GenBank/DDBJ whole genome shotgun (WGS) entry which is preliminary data.</text>
</comment>
<evidence type="ECO:0000256" key="1">
    <source>
        <dbReference type="SAM" id="MobiDB-lite"/>
    </source>
</evidence>
<dbReference type="RefSeq" id="WP_357982520.1">
    <property type="nucleotide sequence ID" value="NZ_JBFAIH010000015.1"/>
</dbReference>
<name>A0ABV3FDQ6_9NOCA</name>
<feature type="compositionally biased region" description="Low complexity" evidence="1">
    <location>
        <begin position="213"/>
        <end position="279"/>
    </location>
</feature>
<dbReference type="Gene3D" id="1.10.287.1060">
    <property type="entry name" value="ESAT-6-like"/>
    <property type="match status" value="1"/>
</dbReference>
<evidence type="ECO:0000313" key="2">
    <source>
        <dbReference type="EMBL" id="MEV0365715.1"/>
    </source>
</evidence>
<protein>
    <recommendedName>
        <fullName evidence="4">WXG100 family type VII secretion target</fullName>
    </recommendedName>
</protein>
<feature type="region of interest" description="Disordered" evidence="1">
    <location>
        <begin position="127"/>
        <end position="329"/>
    </location>
</feature>
<proteinExistence type="predicted"/>
<organism evidence="2 3">
    <name type="scientific">Nocardia fusca</name>
    <dbReference type="NCBI Taxonomy" id="941183"/>
    <lineage>
        <taxon>Bacteria</taxon>
        <taxon>Bacillati</taxon>
        <taxon>Actinomycetota</taxon>
        <taxon>Actinomycetes</taxon>
        <taxon>Mycobacteriales</taxon>
        <taxon>Nocardiaceae</taxon>
        <taxon>Nocardia</taxon>
    </lineage>
</organism>
<dbReference type="EMBL" id="JBFAIH010000015">
    <property type="protein sequence ID" value="MEV0365715.1"/>
    <property type="molecule type" value="Genomic_DNA"/>
</dbReference>
<evidence type="ECO:0008006" key="4">
    <source>
        <dbReference type="Google" id="ProtNLM"/>
    </source>
</evidence>
<dbReference type="InterPro" id="IPR036689">
    <property type="entry name" value="ESAT-6-like_sf"/>
</dbReference>
<feature type="compositionally biased region" description="Basic and acidic residues" evidence="1">
    <location>
        <begin position="305"/>
        <end position="329"/>
    </location>
</feature>
<dbReference type="Proteomes" id="UP001551658">
    <property type="component" value="Unassembled WGS sequence"/>
</dbReference>
<sequence length="557" mass="57522">MTDPVWLDPDAMHASAAEFDQMADELAQMVAELRATSLREGESWGTDEPGKAFAESYVPTAEQGMAGFENLVDRVRALGAGLRTATGTYTDTDNAGSAQVRNSDPALYPYAGTDPAAPVSPALVPAANSADRTAVPTQQSTGATRPADDSIASEAGRNAADGTQPDATTDADRAQPGEAPQSRQQPGSEDPGSPDPGTDPGGPEHEPQPPLHAPGASAPVGPAATPAGQPPRNSEASAPKAPEAPKPAAARTASAGAPDTPWGRNSPGGSPRSGAPVGATAPESQIPPRAVPPRTADRPPASAKPDADPRRTPPARKEAMATGARRETDEAAMEILRDLAARRDLEIIGFETAGIAEQTARQIAEAVDAVLTEHPAILCGLEVADAGPLSRAENRSADSADSAVNSSQPPEPWIVLDVTATADPGVLIGRDRAGHVPVESLLRQRPMYVTMLRELGHVLDLTGGLRARAEAQRALITEYLRISGAQGDTLGRIVSGYKSWRAELGDYCFDGRAFSPGRALAAGFAAVQLAGSEAPAAAKTLHRLLVAMARAALPGDR</sequence>
<evidence type="ECO:0000313" key="3">
    <source>
        <dbReference type="Proteomes" id="UP001551658"/>
    </source>
</evidence>
<accession>A0ABV3FDQ6</accession>
<dbReference type="SUPFAM" id="SSF140453">
    <property type="entry name" value="EsxAB dimer-like"/>
    <property type="match status" value="1"/>
</dbReference>
<reference evidence="2 3" key="1">
    <citation type="submission" date="2024-06" db="EMBL/GenBank/DDBJ databases">
        <title>The Natural Products Discovery Center: Release of the First 8490 Sequenced Strains for Exploring Actinobacteria Biosynthetic Diversity.</title>
        <authorList>
            <person name="Kalkreuter E."/>
            <person name="Kautsar S.A."/>
            <person name="Yang D."/>
            <person name="Bader C.D."/>
            <person name="Teijaro C.N."/>
            <person name="Fluegel L."/>
            <person name="Davis C.M."/>
            <person name="Simpson J.R."/>
            <person name="Lauterbach L."/>
            <person name="Steele A.D."/>
            <person name="Gui C."/>
            <person name="Meng S."/>
            <person name="Li G."/>
            <person name="Viehrig K."/>
            <person name="Ye F."/>
            <person name="Su P."/>
            <person name="Kiefer A.F."/>
            <person name="Nichols A."/>
            <person name="Cepeda A.J."/>
            <person name="Yan W."/>
            <person name="Fan B."/>
            <person name="Jiang Y."/>
            <person name="Adhikari A."/>
            <person name="Zheng C.-J."/>
            <person name="Schuster L."/>
            <person name="Cowan T.M."/>
            <person name="Smanski M.J."/>
            <person name="Chevrette M.G."/>
            <person name="De Carvalho L.P.S."/>
            <person name="Shen B."/>
        </authorList>
    </citation>
    <scope>NUCLEOTIDE SEQUENCE [LARGE SCALE GENOMIC DNA]</scope>
    <source>
        <strain evidence="2 3">NPDC050671</strain>
    </source>
</reference>